<dbReference type="RefSeq" id="WP_129462207.1">
    <property type="nucleotide sequence ID" value="NZ_SBKN01000008.1"/>
</dbReference>
<dbReference type="Proteomes" id="UP000289857">
    <property type="component" value="Unassembled WGS sequence"/>
</dbReference>
<accession>A0A4Q1K7I9</accession>
<evidence type="ECO:0000313" key="2">
    <source>
        <dbReference type="Proteomes" id="UP000289857"/>
    </source>
</evidence>
<dbReference type="Pfam" id="PF19781">
    <property type="entry name" value="DUF6266"/>
    <property type="match status" value="1"/>
</dbReference>
<reference evidence="2" key="1">
    <citation type="submission" date="2019-01" db="EMBL/GenBank/DDBJ databases">
        <title>Cytophagaceae bacterium strain CAR-16.</title>
        <authorList>
            <person name="Chen W.-M."/>
        </authorList>
    </citation>
    <scope>NUCLEOTIDE SEQUENCE [LARGE SCALE GENOMIC DNA]</scope>
    <source>
        <strain evidence="2">WWJ-16</strain>
    </source>
</reference>
<evidence type="ECO:0000313" key="1">
    <source>
        <dbReference type="EMBL" id="RXR21457.1"/>
    </source>
</evidence>
<dbReference type="AlphaFoldDB" id="A0A4Q1K7I9"/>
<keyword evidence="2" id="KW-1185">Reference proteome</keyword>
<name>A0A4Q1K7I9_9FLAO</name>
<sequence>MATYQKGILGPFNGKVGTVIGANWRGKEILRSLPRKSGKKPSLLQMQQRMKFTTVIDFLTPFNPILSRYFGGDLGEKTRGNKAFAYHIKEAVEFVDPDFVMQYNKVILSKGTLPGLENASVTAEANNTVVLNWTDNSVQVLAQATDRLFIGIYEPELGNTLCNLNLASRSATTASFVLPSVYIGKTIHIWVGFAMTTDEDCSTSIYLGSVTVQ</sequence>
<gene>
    <name evidence="1" type="ORF">EQG61_12090</name>
</gene>
<organism evidence="1 2">
    <name type="scientific">Flavobacterium stagni</name>
    <dbReference type="NCBI Taxonomy" id="2506421"/>
    <lineage>
        <taxon>Bacteria</taxon>
        <taxon>Pseudomonadati</taxon>
        <taxon>Bacteroidota</taxon>
        <taxon>Flavobacteriia</taxon>
        <taxon>Flavobacteriales</taxon>
        <taxon>Flavobacteriaceae</taxon>
        <taxon>Flavobacterium</taxon>
    </lineage>
</organism>
<protein>
    <submittedName>
        <fullName evidence="1">Uncharacterized protein</fullName>
    </submittedName>
</protein>
<dbReference type="OrthoDB" id="821958at2"/>
<proteinExistence type="predicted"/>
<comment type="caution">
    <text evidence="1">The sequence shown here is derived from an EMBL/GenBank/DDBJ whole genome shotgun (WGS) entry which is preliminary data.</text>
</comment>
<dbReference type="InterPro" id="IPR046233">
    <property type="entry name" value="DUF6266"/>
</dbReference>
<dbReference type="EMBL" id="SBKN01000008">
    <property type="protein sequence ID" value="RXR21457.1"/>
    <property type="molecule type" value="Genomic_DNA"/>
</dbReference>